<dbReference type="InterPro" id="IPR050312">
    <property type="entry name" value="IolE/XylAMocC-like"/>
</dbReference>
<sequence length="277" mass="30654">MSKLGLKNLAVCSWSLQPKSPEELFRGLAVIGLKRLQIALDPLRESPQVWGKFSELCQAEGVELASGMFVTAGEDYSTPETIKQTGGVVPDNTWEENWRNIQADAEVAAKLGVKLVTFHAGFLPHEATDPDFNKLLDRIATIADLFAAKGIDLGFETGQETAETLKSFLQQLDRKNVGVNFDPANMILYQKGDPIQALRVLAPWLKQCHIKDATKTKVPGNWGEEVPAGTGQVDWKAFFQTLEELGFEGNLCIEREAGTQRVQDIRTARQMVEAILQ</sequence>
<reference evidence="2 3" key="1">
    <citation type="journal article" date="2011" name="J. Bacteriol.">
        <title>Genome sequence of 'Pedosphaera parvula' Ellin514, an aerobic Verrucomicrobial isolate from pasture soil.</title>
        <authorList>
            <person name="Kant R."/>
            <person name="van Passel M.W."/>
            <person name="Sangwan P."/>
            <person name="Palva A."/>
            <person name="Lucas S."/>
            <person name="Copeland A."/>
            <person name="Lapidus A."/>
            <person name="Glavina Del Rio T."/>
            <person name="Dalin E."/>
            <person name="Tice H."/>
            <person name="Bruce D."/>
            <person name="Goodwin L."/>
            <person name="Pitluck S."/>
            <person name="Chertkov O."/>
            <person name="Larimer F.W."/>
            <person name="Land M.L."/>
            <person name="Hauser L."/>
            <person name="Brettin T.S."/>
            <person name="Detter J.C."/>
            <person name="Han S."/>
            <person name="de Vos W.M."/>
            <person name="Janssen P.H."/>
            <person name="Smidt H."/>
        </authorList>
    </citation>
    <scope>NUCLEOTIDE SEQUENCE [LARGE SCALE GENOMIC DNA]</scope>
    <source>
        <strain evidence="2 3">Ellin514</strain>
    </source>
</reference>
<dbReference type="Pfam" id="PF01261">
    <property type="entry name" value="AP_endonuc_2"/>
    <property type="match status" value="1"/>
</dbReference>
<comment type="caution">
    <text evidence="2">The sequence shown here is derived from an EMBL/GenBank/DDBJ whole genome shotgun (WGS) entry which is preliminary data.</text>
</comment>
<name>B9XN14_PEDPL</name>
<protein>
    <submittedName>
        <fullName evidence="2">Xylose isomerase domain protein TIM barrel</fullName>
    </submittedName>
</protein>
<evidence type="ECO:0000313" key="3">
    <source>
        <dbReference type="Proteomes" id="UP000003688"/>
    </source>
</evidence>
<evidence type="ECO:0000313" key="2">
    <source>
        <dbReference type="EMBL" id="EEF58810.1"/>
    </source>
</evidence>
<dbReference type="AlphaFoldDB" id="B9XN14"/>
<organism evidence="2 3">
    <name type="scientific">Pedosphaera parvula (strain Ellin514)</name>
    <dbReference type="NCBI Taxonomy" id="320771"/>
    <lineage>
        <taxon>Bacteria</taxon>
        <taxon>Pseudomonadati</taxon>
        <taxon>Verrucomicrobiota</taxon>
        <taxon>Pedosphaerae</taxon>
        <taxon>Pedosphaerales</taxon>
        <taxon>Pedosphaeraceae</taxon>
        <taxon>Pedosphaera</taxon>
    </lineage>
</organism>
<dbReference type="RefSeq" id="WP_007417203.1">
    <property type="nucleotide sequence ID" value="NZ_ABOX02000037.1"/>
</dbReference>
<dbReference type="OrthoDB" id="3185623at2"/>
<accession>B9XN14</accession>
<gene>
    <name evidence="2" type="ORF">Cflav_PD1983</name>
</gene>
<dbReference type="PANTHER" id="PTHR12110:SF21">
    <property type="entry name" value="XYLOSE ISOMERASE-LIKE TIM BARREL DOMAIN-CONTAINING PROTEIN"/>
    <property type="match status" value="1"/>
</dbReference>
<keyword evidence="2" id="KW-0413">Isomerase</keyword>
<keyword evidence="3" id="KW-1185">Reference proteome</keyword>
<dbReference type="GO" id="GO:0016853">
    <property type="term" value="F:isomerase activity"/>
    <property type="evidence" value="ECO:0007669"/>
    <property type="project" value="UniProtKB-KW"/>
</dbReference>
<evidence type="ECO:0000259" key="1">
    <source>
        <dbReference type="Pfam" id="PF01261"/>
    </source>
</evidence>
<dbReference type="STRING" id="320771.Cflav_PD1983"/>
<dbReference type="SUPFAM" id="SSF51658">
    <property type="entry name" value="Xylose isomerase-like"/>
    <property type="match status" value="1"/>
</dbReference>
<dbReference type="InterPro" id="IPR036237">
    <property type="entry name" value="Xyl_isomerase-like_sf"/>
</dbReference>
<dbReference type="InterPro" id="IPR013022">
    <property type="entry name" value="Xyl_isomerase-like_TIM-brl"/>
</dbReference>
<feature type="domain" description="Xylose isomerase-like TIM barrel" evidence="1">
    <location>
        <begin position="50"/>
        <end position="271"/>
    </location>
</feature>
<proteinExistence type="predicted"/>
<dbReference type="Gene3D" id="3.20.20.150">
    <property type="entry name" value="Divalent-metal-dependent TIM barrel enzymes"/>
    <property type="match status" value="1"/>
</dbReference>
<dbReference type="EMBL" id="ABOX02000037">
    <property type="protein sequence ID" value="EEF58810.1"/>
    <property type="molecule type" value="Genomic_DNA"/>
</dbReference>
<dbReference type="PANTHER" id="PTHR12110">
    <property type="entry name" value="HYDROXYPYRUVATE ISOMERASE"/>
    <property type="match status" value="1"/>
</dbReference>
<dbReference type="Proteomes" id="UP000003688">
    <property type="component" value="Unassembled WGS sequence"/>
</dbReference>